<reference evidence="3 4" key="1">
    <citation type="submission" date="2020-02" db="EMBL/GenBank/DDBJ databases">
        <authorList>
            <person name="Liang J."/>
        </authorList>
    </citation>
    <scope>NUCLEOTIDE SEQUENCE [LARGE SCALE GENOMIC DNA]</scope>
    <source>
        <strain evidence="3 4">L22-9</strain>
    </source>
</reference>
<accession>A0A6N1CAA5</accession>
<sequence>MKEISVVPARPVQTLDPVDEGPIDELQDPLVPVQEDELPQGVLDLVVALIRQRQPTMENARAVTGHSMNMAQAAVDVDHDEERSIVPTTTDVEPDRARPAARNAMPFPHADLLFNKAMQQALPQRLEPGASTRDHLAAPTSPASVEPMALDPFTAADARSISGFDEPLLQAPQSLHSMRHAPAVAPVSIPPAATSVALPTPEVMVEPLSGADRGLLQVPFNRGAASGQVTISRLPEEPTRQLTLSPSNAQVFEQLKAPFELAREPAWRLADSGGEQQRQGSQQQPDEDQDEQSGFEA</sequence>
<dbReference type="InterPro" id="IPR056746">
    <property type="entry name" value="SPAN_dom"/>
</dbReference>
<feature type="region of interest" description="Disordered" evidence="1">
    <location>
        <begin position="263"/>
        <end position="297"/>
    </location>
</feature>
<evidence type="ECO:0000313" key="3">
    <source>
        <dbReference type="EMBL" id="QKS82109.1"/>
    </source>
</evidence>
<feature type="compositionally biased region" description="Acidic residues" evidence="1">
    <location>
        <begin position="285"/>
        <end position="297"/>
    </location>
</feature>
<gene>
    <name evidence="3" type="ORF">GN234_09205</name>
</gene>
<dbReference type="Pfam" id="PF02510">
    <property type="entry name" value="SPAN"/>
    <property type="match status" value="1"/>
</dbReference>
<feature type="region of interest" description="Disordered" evidence="1">
    <location>
        <begin position="1"/>
        <end position="22"/>
    </location>
</feature>
<evidence type="ECO:0000256" key="1">
    <source>
        <dbReference type="SAM" id="MobiDB-lite"/>
    </source>
</evidence>
<organism evidence="3 4">
    <name type="scientific">Pseudomonas bijieensis</name>
    <dbReference type="NCBI Taxonomy" id="2681983"/>
    <lineage>
        <taxon>Bacteria</taxon>
        <taxon>Pseudomonadati</taxon>
        <taxon>Pseudomonadota</taxon>
        <taxon>Gammaproteobacteria</taxon>
        <taxon>Pseudomonadales</taxon>
        <taxon>Pseudomonadaceae</taxon>
        <taxon>Pseudomonas</taxon>
    </lineage>
</organism>
<dbReference type="EMBL" id="CP048810">
    <property type="protein sequence ID" value="QKS82109.1"/>
    <property type="molecule type" value="Genomic_DNA"/>
</dbReference>
<dbReference type="AlphaFoldDB" id="A0A6N1CAA5"/>
<feature type="compositionally biased region" description="Low complexity" evidence="1">
    <location>
        <begin position="271"/>
        <end position="284"/>
    </location>
</feature>
<dbReference type="Proteomes" id="UP000509545">
    <property type="component" value="Chromosome"/>
</dbReference>
<dbReference type="RefSeq" id="WP_176688333.1">
    <property type="nucleotide sequence ID" value="NZ_CP048810.1"/>
</dbReference>
<evidence type="ECO:0000259" key="2">
    <source>
        <dbReference type="Pfam" id="PF02510"/>
    </source>
</evidence>
<evidence type="ECO:0000313" key="4">
    <source>
        <dbReference type="Proteomes" id="UP000509545"/>
    </source>
</evidence>
<keyword evidence="4" id="KW-1185">Reference proteome</keyword>
<protein>
    <submittedName>
        <fullName evidence="3">Type III secretion effector protein</fullName>
    </submittedName>
</protein>
<name>A0A6N1CAA5_9PSED</name>
<feature type="domain" description="Surface presentation of antigen" evidence="2">
    <location>
        <begin position="224"/>
        <end position="291"/>
    </location>
</feature>
<dbReference type="KEGG" id="pbz:GN234_09205"/>
<proteinExistence type="predicted"/>